<dbReference type="KEGG" id="gax:Pan161_19090"/>
<feature type="transmembrane region" description="Helical" evidence="1">
    <location>
        <begin position="286"/>
        <end position="311"/>
    </location>
</feature>
<feature type="transmembrane region" description="Helical" evidence="1">
    <location>
        <begin position="122"/>
        <end position="138"/>
    </location>
</feature>
<organism evidence="2 3">
    <name type="scientific">Gimesia algae</name>
    <dbReference type="NCBI Taxonomy" id="2527971"/>
    <lineage>
        <taxon>Bacteria</taxon>
        <taxon>Pseudomonadati</taxon>
        <taxon>Planctomycetota</taxon>
        <taxon>Planctomycetia</taxon>
        <taxon>Planctomycetales</taxon>
        <taxon>Planctomycetaceae</taxon>
        <taxon>Gimesia</taxon>
    </lineage>
</organism>
<feature type="transmembrane region" description="Helical" evidence="1">
    <location>
        <begin position="344"/>
        <end position="363"/>
    </location>
</feature>
<name>A0A517VB99_9PLAN</name>
<evidence type="ECO:0000313" key="3">
    <source>
        <dbReference type="Proteomes" id="UP000316855"/>
    </source>
</evidence>
<evidence type="ECO:0008006" key="4">
    <source>
        <dbReference type="Google" id="ProtNLM"/>
    </source>
</evidence>
<feature type="transmembrane region" description="Helical" evidence="1">
    <location>
        <begin position="6"/>
        <end position="24"/>
    </location>
</feature>
<feature type="transmembrane region" description="Helical" evidence="1">
    <location>
        <begin position="45"/>
        <end position="61"/>
    </location>
</feature>
<keyword evidence="3" id="KW-1185">Reference proteome</keyword>
<dbReference type="RefSeq" id="WP_145226075.1">
    <property type="nucleotide sequence ID" value="NZ_CP036343.1"/>
</dbReference>
<evidence type="ECO:0000313" key="2">
    <source>
        <dbReference type="EMBL" id="QDT90259.1"/>
    </source>
</evidence>
<evidence type="ECO:0000256" key="1">
    <source>
        <dbReference type="SAM" id="Phobius"/>
    </source>
</evidence>
<sequence>MHPITVLILVLIPLTVAYAIMLMAKRLGVNYFDHFVGEASPEALGAIRFWVFMILVMNVAWEDLPSVSHLPAQLRTKMGIMSLLHMIPDWGSVYASYTKLLALKIVTLTFLVFAMVGFKTRLSVPCATILVLIHAGILREHFNYYHTGLVPILVGIALSFMPCGHGLSVDQHFSRKKTADAILPLAVYGWSRYLCWAVIASAYVMAGISKIRNGGFWWWHGANLKRIVMTDTLNPMHFEWGLEHEIASLPVFVFSALGISAVVAESLYGLVLFSKRARFVIPMLTVGMHLGILFFQGILFFDLILIQAVFYNLSEWVPQAWRGINTVNHDPLSETQRRRLHKKYFSVLIFMTLGLSICWLSRIEYYPATAMQMYSNTQTDGLIHYKKVWAVYEDGHKEEARLEKWIGAVADSRYRFVLIKAPEAQQAFFKEIITIANRDSQKRNIIRFDVETYQWNFLTDQNNPDFGRVINIATYPKAVTEKKTPSNSPNNSSRN</sequence>
<dbReference type="OrthoDB" id="288650at2"/>
<feature type="transmembrane region" description="Helical" evidence="1">
    <location>
        <begin position="251"/>
        <end position="274"/>
    </location>
</feature>
<feature type="transmembrane region" description="Helical" evidence="1">
    <location>
        <begin position="185"/>
        <end position="208"/>
    </location>
</feature>
<feature type="transmembrane region" description="Helical" evidence="1">
    <location>
        <begin position="144"/>
        <end position="164"/>
    </location>
</feature>
<feature type="transmembrane region" description="Helical" evidence="1">
    <location>
        <begin position="94"/>
        <end position="115"/>
    </location>
</feature>
<gene>
    <name evidence="2" type="ORF">Pan161_19090</name>
</gene>
<dbReference type="AlphaFoldDB" id="A0A517VB99"/>
<accession>A0A517VB99</accession>
<dbReference type="Proteomes" id="UP000316855">
    <property type="component" value="Chromosome"/>
</dbReference>
<protein>
    <recommendedName>
        <fullName evidence="4">HTTM domain-containing protein</fullName>
    </recommendedName>
</protein>
<reference evidence="2 3" key="1">
    <citation type="submission" date="2019-02" db="EMBL/GenBank/DDBJ databases">
        <title>Deep-cultivation of Planctomycetes and their phenomic and genomic characterization uncovers novel biology.</title>
        <authorList>
            <person name="Wiegand S."/>
            <person name="Jogler M."/>
            <person name="Boedeker C."/>
            <person name="Pinto D."/>
            <person name="Vollmers J."/>
            <person name="Rivas-Marin E."/>
            <person name="Kohn T."/>
            <person name="Peeters S.H."/>
            <person name="Heuer A."/>
            <person name="Rast P."/>
            <person name="Oberbeckmann S."/>
            <person name="Bunk B."/>
            <person name="Jeske O."/>
            <person name="Meyerdierks A."/>
            <person name="Storesund J.E."/>
            <person name="Kallscheuer N."/>
            <person name="Luecker S."/>
            <person name="Lage O.M."/>
            <person name="Pohl T."/>
            <person name="Merkel B.J."/>
            <person name="Hornburger P."/>
            <person name="Mueller R.-W."/>
            <person name="Bruemmer F."/>
            <person name="Labrenz M."/>
            <person name="Spormann A.M."/>
            <person name="Op den Camp H."/>
            <person name="Overmann J."/>
            <person name="Amann R."/>
            <person name="Jetten M.S.M."/>
            <person name="Mascher T."/>
            <person name="Medema M.H."/>
            <person name="Devos D.P."/>
            <person name="Kaster A.-K."/>
            <person name="Ovreas L."/>
            <person name="Rohde M."/>
            <person name="Galperin M.Y."/>
            <person name="Jogler C."/>
        </authorList>
    </citation>
    <scope>NUCLEOTIDE SEQUENCE [LARGE SCALE GENOMIC DNA]</scope>
    <source>
        <strain evidence="2 3">Pan161</strain>
    </source>
</reference>
<proteinExistence type="predicted"/>
<keyword evidence="1" id="KW-0812">Transmembrane</keyword>
<keyword evidence="1" id="KW-0472">Membrane</keyword>
<dbReference type="EMBL" id="CP036343">
    <property type="protein sequence ID" value="QDT90259.1"/>
    <property type="molecule type" value="Genomic_DNA"/>
</dbReference>
<keyword evidence="1" id="KW-1133">Transmembrane helix</keyword>